<feature type="region of interest" description="Disordered" evidence="1">
    <location>
        <begin position="1"/>
        <end position="31"/>
    </location>
</feature>
<feature type="transmembrane region" description="Helical" evidence="2">
    <location>
        <begin position="301"/>
        <end position="323"/>
    </location>
</feature>
<sequence length="369" mass="40626">MPHSSSSYGLSDGRVSTTMTTTTGGGGGGGLGKARSFTIPLVMPGNSGMPRAKSASGGVVGRRPSTDEASWDAEEIATADVATAISRDLVTKAERWKLLAEEPLMAQSITPLLADNVDKHEVAATYVRDALAGRDSSACIHNERSIRALKWFRNDAWNSLLNICTLVHLILPMVEIQRCLSCMGPHRRSASLEDNTLFLGWRPTSLGSLWIECVLCVFYTCHLRQEALSRLGSIPVKNGGGGGGSGASGGWSGIEGEEDEEELERDRPQAEVYSLSALRPWQLARTCMVTVLSVSLVAKLFSHYVFGVTWFSWRHVILPFLFISRRTYLKHFLAATIRLLPRMVPVVFLIFFITFFYGFIGYIVYRDEP</sequence>
<evidence type="ECO:0000256" key="1">
    <source>
        <dbReference type="SAM" id="MobiDB-lite"/>
    </source>
</evidence>
<dbReference type="EMBL" id="FN647694">
    <property type="protein sequence ID" value="CBJ28346.1"/>
    <property type="molecule type" value="Genomic_DNA"/>
</dbReference>
<feature type="region of interest" description="Disordered" evidence="1">
    <location>
        <begin position="239"/>
        <end position="260"/>
    </location>
</feature>
<dbReference type="OrthoDB" id="10459948at2759"/>
<dbReference type="EMBL" id="FN649754">
    <property type="protein sequence ID" value="CBJ28346.1"/>
    <property type="molecule type" value="Genomic_DNA"/>
</dbReference>
<dbReference type="Proteomes" id="UP000002630">
    <property type="component" value="Linkage Group LG29"/>
</dbReference>
<name>D7FGS0_ECTSI</name>
<evidence type="ECO:0000313" key="4">
    <source>
        <dbReference type="Proteomes" id="UP000002630"/>
    </source>
</evidence>
<protein>
    <submittedName>
        <fullName evidence="3">Uncharacterized protein</fullName>
    </submittedName>
</protein>
<accession>D7FGS0</accession>
<evidence type="ECO:0000313" key="3">
    <source>
        <dbReference type="EMBL" id="CBJ28346.1"/>
    </source>
</evidence>
<proteinExistence type="predicted"/>
<keyword evidence="2" id="KW-1133">Transmembrane helix</keyword>
<dbReference type="InParanoid" id="D7FGS0"/>
<dbReference type="AlphaFoldDB" id="D7FGS0"/>
<feature type="compositionally biased region" description="Gly residues" evidence="1">
    <location>
        <begin position="239"/>
        <end position="253"/>
    </location>
</feature>
<feature type="transmembrane region" description="Helical" evidence="2">
    <location>
        <begin position="344"/>
        <end position="365"/>
    </location>
</feature>
<gene>
    <name evidence="3" type="ORF">Esi_0101_0049</name>
</gene>
<keyword evidence="4" id="KW-1185">Reference proteome</keyword>
<feature type="region of interest" description="Disordered" evidence="1">
    <location>
        <begin position="43"/>
        <end position="71"/>
    </location>
</feature>
<organism evidence="3 4">
    <name type="scientific">Ectocarpus siliculosus</name>
    <name type="common">Brown alga</name>
    <name type="synonym">Conferva siliculosa</name>
    <dbReference type="NCBI Taxonomy" id="2880"/>
    <lineage>
        <taxon>Eukaryota</taxon>
        <taxon>Sar</taxon>
        <taxon>Stramenopiles</taxon>
        <taxon>Ochrophyta</taxon>
        <taxon>PX clade</taxon>
        <taxon>Phaeophyceae</taxon>
        <taxon>Ectocarpales</taxon>
        <taxon>Ectocarpaceae</taxon>
        <taxon>Ectocarpus</taxon>
    </lineage>
</organism>
<keyword evidence="2" id="KW-0472">Membrane</keyword>
<keyword evidence="2" id="KW-0812">Transmembrane</keyword>
<reference evidence="3 4" key="1">
    <citation type="journal article" date="2010" name="Nature">
        <title>The Ectocarpus genome and the independent evolution of multicellularity in brown algae.</title>
        <authorList>
            <person name="Cock J.M."/>
            <person name="Sterck L."/>
            <person name="Rouze P."/>
            <person name="Scornet D."/>
            <person name="Allen A.E."/>
            <person name="Amoutzias G."/>
            <person name="Anthouard V."/>
            <person name="Artiguenave F."/>
            <person name="Aury J.M."/>
            <person name="Badger J.H."/>
            <person name="Beszteri B."/>
            <person name="Billiau K."/>
            <person name="Bonnet E."/>
            <person name="Bothwell J.H."/>
            <person name="Bowler C."/>
            <person name="Boyen C."/>
            <person name="Brownlee C."/>
            <person name="Carrano C.J."/>
            <person name="Charrier B."/>
            <person name="Cho G.Y."/>
            <person name="Coelho S.M."/>
            <person name="Collen J."/>
            <person name="Corre E."/>
            <person name="Da Silva C."/>
            <person name="Delage L."/>
            <person name="Delaroque N."/>
            <person name="Dittami S.M."/>
            <person name="Doulbeau S."/>
            <person name="Elias M."/>
            <person name="Farnham G."/>
            <person name="Gachon C.M."/>
            <person name="Gschloessl B."/>
            <person name="Heesch S."/>
            <person name="Jabbari K."/>
            <person name="Jubin C."/>
            <person name="Kawai H."/>
            <person name="Kimura K."/>
            <person name="Kloareg B."/>
            <person name="Kupper F.C."/>
            <person name="Lang D."/>
            <person name="Le Bail A."/>
            <person name="Leblanc C."/>
            <person name="Lerouge P."/>
            <person name="Lohr M."/>
            <person name="Lopez P.J."/>
            <person name="Martens C."/>
            <person name="Maumus F."/>
            <person name="Michel G."/>
            <person name="Miranda-Saavedra D."/>
            <person name="Morales J."/>
            <person name="Moreau H."/>
            <person name="Motomura T."/>
            <person name="Nagasato C."/>
            <person name="Napoli C.A."/>
            <person name="Nelson D.R."/>
            <person name="Nyvall-Collen P."/>
            <person name="Peters A.F."/>
            <person name="Pommier C."/>
            <person name="Potin P."/>
            <person name="Poulain J."/>
            <person name="Quesneville H."/>
            <person name="Read B."/>
            <person name="Rensing S.A."/>
            <person name="Ritter A."/>
            <person name="Rousvoal S."/>
            <person name="Samanta M."/>
            <person name="Samson G."/>
            <person name="Schroeder D.C."/>
            <person name="Segurens B."/>
            <person name="Strittmatter M."/>
            <person name="Tonon T."/>
            <person name="Tregear J.W."/>
            <person name="Valentin K."/>
            <person name="von Dassow P."/>
            <person name="Yamagishi T."/>
            <person name="Van de Peer Y."/>
            <person name="Wincker P."/>
        </authorList>
    </citation>
    <scope>NUCLEOTIDE SEQUENCE [LARGE SCALE GENOMIC DNA]</scope>
    <source>
        <strain evidence="4">Ec32 / CCAP1310/4</strain>
    </source>
</reference>
<evidence type="ECO:0000256" key="2">
    <source>
        <dbReference type="SAM" id="Phobius"/>
    </source>
</evidence>